<comment type="catalytic activity">
    <reaction evidence="10 11">
        <text>5-[(5-phospho-1-deoxy-D-ribulos-1-ylimino)methylamino]-1-(5-phospho-beta-D-ribosyl)imidazole-4-carboxamide + L-glutamine = D-erythro-1-(imidazol-4-yl)glycerol 3-phosphate + 5-amino-1-(5-phospho-beta-D-ribosyl)imidazole-4-carboxamide + L-glutamate + H(+)</text>
        <dbReference type="Rhea" id="RHEA:24793"/>
        <dbReference type="ChEBI" id="CHEBI:15378"/>
        <dbReference type="ChEBI" id="CHEBI:29985"/>
        <dbReference type="ChEBI" id="CHEBI:58278"/>
        <dbReference type="ChEBI" id="CHEBI:58359"/>
        <dbReference type="ChEBI" id="CHEBI:58475"/>
        <dbReference type="ChEBI" id="CHEBI:58525"/>
        <dbReference type="EC" id="4.3.2.10"/>
    </reaction>
</comment>
<dbReference type="Pfam" id="PF00977">
    <property type="entry name" value="His_biosynth"/>
    <property type="match status" value="1"/>
</dbReference>
<evidence type="ECO:0000256" key="1">
    <source>
        <dbReference type="ARBA" id="ARBA00004496"/>
    </source>
</evidence>
<dbReference type="FunFam" id="3.20.20.70:FF:000006">
    <property type="entry name" value="Imidazole glycerol phosphate synthase subunit HisF"/>
    <property type="match status" value="1"/>
</dbReference>
<dbReference type="SUPFAM" id="SSF51366">
    <property type="entry name" value="Ribulose-phoshate binding barrel"/>
    <property type="match status" value="1"/>
</dbReference>
<dbReference type="GO" id="GO:0000107">
    <property type="term" value="F:imidazoleglycerol-phosphate synthase activity"/>
    <property type="evidence" value="ECO:0007669"/>
    <property type="project" value="UniProtKB-UniRule"/>
</dbReference>
<protein>
    <recommendedName>
        <fullName evidence="11">Imidazole glycerol phosphate synthase subunit HisF</fullName>
        <ecNumber evidence="11">4.3.2.10</ecNumber>
    </recommendedName>
    <alternativeName>
        <fullName evidence="11">IGP synthase cyclase subunit</fullName>
    </alternativeName>
    <alternativeName>
        <fullName evidence="11">IGP synthase subunit HisF</fullName>
    </alternativeName>
    <alternativeName>
        <fullName evidence="11">ImGP synthase subunit HisF</fullName>
        <shortName evidence="11">IGPS subunit HisF</shortName>
    </alternativeName>
</protein>
<evidence type="ECO:0000256" key="8">
    <source>
        <dbReference type="ARBA" id="ARBA00023239"/>
    </source>
</evidence>
<comment type="pathway">
    <text evidence="2 11">Amino-acid biosynthesis; L-histidine biosynthesis; L-histidine from 5-phospho-alpha-D-ribose 1-diphosphate: step 5/9.</text>
</comment>
<dbReference type="HAMAP" id="MF_01013">
    <property type="entry name" value="HisF"/>
    <property type="match status" value="1"/>
</dbReference>
<gene>
    <name evidence="11" type="primary">hisF</name>
    <name evidence="13" type="ORF">B5J94_08915</name>
</gene>
<feature type="active site" evidence="11">
    <location>
        <position position="133"/>
    </location>
</feature>
<evidence type="ECO:0000256" key="4">
    <source>
        <dbReference type="ARBA" id="ARBA00011152"/>
    </source>
</evidence>
<dbReference type="InterPro" id="IPR011060">
    <property type="entry name" value="RibuloseP-bd_barrel"/>
</dbReference>
<feature type="active site" evidence="11">
    <location>
        <position position="14"/>
    </location>
</feature>
<dbReference type="PANTHER" id="PTHR21235:SF2">
    <property type="entry name" value="IMIDAZOLE GLYCEROL PHOSPHATE SYNTHASE HISHF"/>
    <property type="match status" value="1"/>
</dbReference>
<dbReference type="RefSeq" id="WP_062499181.1">
    <property type="nucleotide sequence ID" value="NZ_MXAN01000060.1"/>
</dbReference>
<keyword evidence="8 11" id="KW-0456">Lyase</keyword>
<comment type="subcellular location">
    <subcellularLocation>
        <location evidence="1 11">Cytoplasm</location>
    </subcellularLocation>
</comment>
<keyword evidence="7 11" id="KW-0368">Histidine biosynthesis</keyword>
<dbReference type="GO" id="GO:0005737">
    <property type="term" value="C:cytoplasm"/>
    <property type="evidence" value="ECO:0007669"/>
    <property type="project" value="UniProtKB-SubCell"/>
</dbReference>
<dbReference type="Gene3D" id="3.20.20.70">
    <property type="entry name" value="Aldolase class I"/>
    <property type="match status" value="1"/>
</dbReference>
<keyword evidence="6 11" id="KW-0028">Amino-acid biosynthesis</keyword>
<name>A0A1V4GSM3_MORLA</name>
<evidence type="ECO:0000256" key="6">
    <source>
        <dbReference type="ARBA" id="ARBA00022605"/>
    </source>
</evidence>
<evidence type="ECO:0000256" key="5">
    <source>
        <dbReference type="ARBA" id="ARBA00022490"/>
    </source>
</evidence>
<evidence type="ECO:0000256" key="12">
    <source>
        <dbReference type="RuleBase" id="RU003657"/>
    </source>
</evidence>
<evidence type="ECO:0000256" key="9">
    <source>
        <dbReference type="ARBA" id="ARBA00025475"/>
    </source>
</evidence>
<proteinExistence type="inferred from homology"/>
<sequence length="260" mass="28591">MLTSLTKRIIACLDVKDGQVVKGVQFRNHETIGDIVELAKRYADVGVDELVFYDITASSDGRTVDKSWVERVAQVIDIPFCAAGGIRTLTDAETLFNYGADKVSINSPALENPDFISCLAKRFGVQAVVVGIDSWYDDSTDTYWVNQYTGDETKTRKTQWQVIDWVKEVQARGAGEIVLNMMNQDGVRQGYDLTQLALVKAHCTVPLIASGGAGQMSHFYDVFNIDIDGALAASVFHKGMIDVGELKAYLKDKGIAVRPV</sequence>
<keyword evidence="5 11" id="KW-0963">Cytoplasm</keyword>
<dbReference type="GO" id="GO:0000105">
    <property type="term" value="P:L-histidine biosynthetic process"/>
    <property type="evidence" value="ECO:0007669"/>
    <property type="project" value="UniProtKB-UniRule"/>
</dbReference>
<evidence type="ECO:0000256" key="3">
    <source>
        <dbReference type="ARBA" id="ARBA00009667"/>
    </source>
</evidence>
<reference evidence="14" key="1">
    <citation type="submission" date="2017-03" db="EMBL/GenBank/DDBJ databases">
        <title>Draft genome sequence of Moraxella equi CCUG 4950T type strain.</title>
        <authorList>
            <person name="Salva-Serra F."/>
            <person name="Engstrom-Jakobsson H."/>
            <person name="Thorell K."/>
            <person name="Jaen-Luchoro D."/>
            <person name="Gonzales-Siles L."/>
            <person name="Karlsson R."/>
            <person name="Yazdan S."/>
            <person name="Boulund F."/>
            <person name="Johnning A."/>
            <person name="Engstrand L."/>
            <person name="Kristiansson E."/>
            <person name="Moore E."/>
        </authorList>
    </citation>
    <scope>NUCLEOTIDE SEQUENCE [LARGE SCALE GENOMIC DNA]</scope>
    <source>
        <strain evidence="14">CCUG 4441</strain>
    </source>
</reference>
<comment type="function">
    <text evidence="9 11">IGPS catalyzes the conversion of PRFAR and glutamine to IGP, AICAR and glutamate. The HisF subunit catalyzes the cyclization activity that produces IGP and AICAR from PRFAR using the ammonia provided by the HisH subunit.</text>
</comment>
<dbReference type="EC" id="4.3.2.10" evidence="11"/>
<dbReference type="InterPro" id="IPR004651">
    <property type="entry name" value="HisF"/>
</dbReference>
<evidence type="ECO:0000313" key="14">
    <source>
        <dbReference type="Proteomes" id="UP000191025"/>
    </source>
</evidence>
<evidence type="ECO:0000256" key="2">
    <source>
        <dbReference type="ARBA" id="ARBA00005091"/>
    </source>
</evidence>
<evidence type="ECO:0000313" key="13">
    <source>
        <dbReference type="EMBL" id="OPH35699.1"/>
    </source>
</evidence>
<comment type="caution">
    <text evidence="13">The sequence shown here is derived from an EMBL/GenBank/DDBJ whole genome shotgun (WGS) entry which is preliminary data.</text>
</comment>
<organism evidence="13 14">
    <name type="scientific">Moraxella lacunata</name>
    <dbReference type="NCBI Taxonomy" id="477"/>
    <lineage>
        <taxon>Bacteria</taxon>
        <taxon>Pseudomonadati</taxon>
        <taxon>Pseudomonadota</taxon>
        <taxon>Gammaproteobacteria</taxon>
        <taxon>Moraxellales</taxon>
        <taxon>Moraxellaceae</taxon>
        <taxon>Moraxella</taxon>
    </lineage>
</organism>
<dbReference type="UniPathway" id="UPA00031">
    <property type="reaction ID" value="UER00010"/>
</dbReference>
<evidence type="ECO:0000256" key="7">
    <source>
        <dbReference type="ARBA" id="ARBA00023102"/>
    </source>
</evidence>
<dbReference type="PANTHER" id="PTHR21235">
    <property type="entry name" value="IMIDAZOLE GLYCEROL PHOSPHATE SYNTHASE SUBUNIT HISF/H IGP SYNTHASE SUBUNIT HISF/H"/>
    <property type="match status" value="1"/>
</dbReference>
<dbReference type="InterPro" id="IPR013785">
    <property type="entry name" value="Aldolase_TIM"/>
</dbReference>
<dbReference type="InterPro" id="IPR006062">
    <property type="entry name" value="His_biosynth"/>
</dbReference>
<comment type="similarity">
    <text evidence="3 11 12">Belongs to the HisA/HisF family.</text>
</comment>
<dbReference type="EMBL" id="MXAN01000060">
    <property type="protein sequence ID" value="OPH35699.1"/>
    <property type="molecule type" value="Genomic_DNA"/>
</dbReference>
<dbReference type="NCBIfam" id="TIGR00735">
    <property type="entry name" value="hisF"/>
    <property type="match status" value="1"/>
</dbReference>
<dbReference type="AlphaFoldDB" id="A0A1V4GSM3"/>
<dbReference type="InterPro" id="IPR050064">
    <property type="entry name" value="IGPS_HisA/HisF"/>
</dbReference>
<dbReference type="Proteomes" id="UP000191025">
    <property type="component" value="Unassembled WGS sequence"/>
</dbReference>
<evidence type="ECO:0000256" key="10">
    <source>
        <dbReference type="ARBA" id="ARBA00047838"/>
    </source>
</evidence>
<dbReference type="GO" id="GO:0016829">
    <property type="term" value="F:lyase activity"/>
    <property type="evidence" value="ECO:0007669"/>
    <property type="project" value="UniProtKB-KW"/>
</dbReference>
<accession>A0A1V4GSM3</accession>
<comment type="subunit">
    <text evidence="4 11">Heterodimer of HisH and HisF.</text>
</comment>
<evidence type="ECO:0000256" key="11">
    <source>
        <dbReference type="HAMAP-Rule" id="MF_01013"/>
    </source>
</evidence>
<dbReference type="CDD" id="cd04731">
    <property type="entry name" value="HisF"/>
    <property type="match status" value="1"/>
</dbReference>